<protein>
    <submittedName>
        <fullName evidence="1">DUF2281 domain-containing protein</fullName>
    </submittedName>
</protein>
<proteinExistence type="predicted"/>
<name>A0A7C1ZDX1_DESA2</name>
<dbReference type="AlphaFoldDB" id="A0A7C1ZDX1"/>
<sequence>MEVKELILKEIEKIPEQYLTQILDFIRFLEMKALEERMGTAIVSETSLKKDWLRPEEDEAWQDL</sequence>
<dbReference type="Proteomes" id="UP000885738">
    <property type="component" value="Unassembled WGS sequence"/>
</dbReference>
<reference evidence="1" key="1">
    <citation type="journal article" date="2020" name="mSystems">
        <title>Genome- and Community-Level Interaction Insights into Carbon Utilization and Element Cycling Functions of Hydrothermarchaeota in Hydrothermal Sediment.</title>
        <authorList>
            <person name="Zhou Z."/>
            <person name="Liu Y."/>
            <person name="Xu W."/>
            <person name="Pan J."/>
            <person name="Luo Z.H."/>
            <person name="Li M."/>
        </authorList>
    </citation>
    <scope>NUCLEOTIDE SEQUENCE [LARGE SCALE GENOMIC DNA]</scope>
    <source>
        <strain evidence="1">HyVt-389</strain>
    </source>
</reference>
<organism evidence="1">
    <name type="scientific">Desulfofervidus auxilii</name>
    <dbReference type="NCBI Taxonomy" id="1621989"/>
    <lineage>
        <taxon>Bacteria</taxon>
        <taxon>Pseudomonadati</taxon>
        <taxon>Thermodesulfobacteriota</taxon>
        <taxon>Candidatus Desulfofervidia</taxon>
        <taxon>Candidatus Desulfofervidales</taxon>
        <taxon>Candidatus Desulfofervidaceae</taxon>
        <taxon>Candidatus Desulfofervidus</taxon>
    </lineage>
</organism>
<dbReference type="EMBL" id="DRIH01000011">
    <property type="protein sequence ID" value="HEC67290.1"/>
    <property type="molecule type" value="Genomic_DNA"/>
</dbReference>
<gene>
    <name evidence="1" type="ORF">ENI35_00510</name>
</gene>
<accession>A0A7C1ZDX1</accession>
<comment type="caution">
    <text evidence="1">The sequence shown here is derived from an EMBL/GenBank/DDBJ whole genome shotgun (WGS) entry which is preliminary data.</text>
</comment>
<evidence type="ECO:0000313" key="1">
    <source>
        <dbReference type="EMBL" id="HEC67290.1"/>
    </source>
</evidence>